<dbReference type="OrthoDB" id="4285266at2"/>
<dbReference type="STRING" id="418495.SAMN05216215_100223"/>
<dbReference type="PROSITE" id="PS50943">
    <property type="entry name" value="HTH_CROC1"/>
    <property type="match status" value="1"/>
</dbReference>
<dbReference type="GO" id="GO:0003677">
    <property type="term" value="F:DNA binding"/>
    <property type="evidence" value="ECO:0007669"/>
    <property type="project" value="InterPro"/>
</dbReference>
<dbReference type="Proteomes" id="UP000199529">
    <property type="component" value="Unassembled WGS sequence"/>
</dbReference>
<evidence type="ECO:0000259" key="1">
    <source>
        <dbReference type="PROSITE" id="PS50943"/>
    </source>
</evidence>
<dbReference type="InterPro" id="IPR043917">
    <property type="entry name" value="DUF5753"/>
</dbReference>
<proteinExistence type="predicted"/>
<dbReference type="SUPFAM" id="SSF47413">
    <property type="entry name" value="lambda repressor-like DNA-binding domains"/>
    <property type="match status" value="1"/>
</dbReference>
<dbReference type="EMBL" id="FNOK01000002">
    <property type="protein sequence ID" value="SDW23126.1"/>
    <property type="molecule type" value="Genomic_DNA"/>
</dbReference>
<dbReference type="RefSeq" id="WP_093260588.1">
    <property type="nucleotide sequence ID" value="NZ_FNOK01000002.1"/>
</dbReference>
<dbReference type="AlphaFoldDB" id="A0A1H2RUH7"/>
<dbReference type="CDD" id="cd00093">
    <property type="entry name" value="HTH_XRE"/>
    <property type="match status" value="1"/>
</dbReference>
<dbReference type="InterPro" id="IPR010982">
    <property type="entry name" value="Lambda_DNA-bd_dom_sf"/>
</dbReference>
<dbReference type="Pfam" id="PF19054">
    <property type="entry name" value="DUF5753"/>
    <property type="match status" value="1"/>
</dbReference>
<evidence type="ECO:0000313" key="3">
    <source>
        <dbReference type="Proteomes" id="UP000199529"/>
    </source>
</evidence>
<reference evidence="3" key="1">
    <citation type="submission" date="2016-10" db="EMBL/GenBank/DDBJ databases">
        <authorList>
            <person name="Varghese N."/>
            <person name="Submissions S."/>
        </authorList>
    </citation>
    <scope>NUCLEOTIDE SEQUENCE [LARGE SCALE GENOMIC DNA]</scope>
    <source>
        <strain evidence="3">CGMCC 4.3530</strain>
    </source>
</reference>
<gene>
    <name evidence="2" type="ORF">SAMN05216215_100223</name>
</gene>
<name>A0A1H2RUH7_9PSEU</name>
<dbReference type="InterPro" id="IPR001387">
    <property type="entry name" value="Cro/C1-type_HTH"/>
</dbReference>
<protein>
    <submittedName>
        <fullName evidence="2">Helix-turn-helix domain-containing protein</fullName>
    </submittedName>
</protein>
<sequence>MPTTSPPVARLQLGQLLRKLREKSGKTQDAAAEILECQKPRISKIETGKATISAGDVRLLIDLYGADEATGETVAQLAREARKRSTARVPDWAQRYVALESISSSIQVYEPELIPGLIQTENYTRAITQAADPERSEDEVERLAAVRTERKSLIRGKNPVQLSVVLNEAALRRTVGGAEIMIEQLKHLLEVAELPNVTLQVLPFSAGAHAAMGSSFYVLEIQRPAKATVVYLESLTSGDYVDNAAQIERYALVFKQLQVSSSQETETAATLERVIKDLT</sequence>
<dbReference type="SMART" id="SM00530">
    <property type="entry name" value="HTH_XRE"/>
    <property type="match status" value="1"/>
</dbReference>
<organism evidence="2 3">
    <name type="scientific">Saccharopolyspora shandongensis</name>
    <dbReference type="NCBI Taxonomy" id="418495"/>
    <lineage>
        <taxon>Bacteria</taxon>
        <taxon>Bacillati</taxon>
        <taxon>Actinomycetota</taxon>
        <taxon>Actinomycetes</taxon>
        <taxon>Pseudonocardiales</taxon>
        <taxon>Pseudonocardiaceae</taxon>
        <taxon>Saccharopolyspora</taxon>
    </lineage>
</organism>
<keyword evidence="3" id="KW-1185">Reference proteome</keyword>
<feature type="domain" description="HTH cro/C1-type" evidence="1">
    <location>
        <begin position="17"/>
        <end position="71"/>
    </location>
</feature>
<accession>A0A1H2RUH7</accession>
<dbReference type="Gene3D" id="1.10.260.40">
    <property type="entry name" value="lambda repressor-like DNA-binding domains"/>
    <property type="match status" value="1"/>
</dbReference>
<evidence type="ECO:0000313" key="2">
    <source>
        <dbReference type="EMBL" id="SDW23126.1"/>
    </source>
</evidence>
<dbReference type="Pfam" id="PF13560">
    <property type="entry name" value="HTH_31"/>
    <property type="match status" value="1"/>
</dbReference>